<organism evidence="6 7">
    <name type="scientific">Senna tora</name>
    <dbReference type="NCBI Taxonomy" id="362788"/>
    <lineage>
        <taxon>Eukaryota</taxon>
        <taxon>Viridiplantae</taxon>
        <taxon>Streptophyta</taxon>
        <taxon>Embryophyta</taxon>
        <taxon>Tracheophyta</taxon>
        <taxon>Spermatophyta</taxon>
        <taxon>Magnoliopsida</taxon>
        <taxon>eudicotyledons</taxon>
        <taxon>Gunneridae</taxon>
        <taxon>Pentapetalae</taxon>
        <taxon>rosids</taxon>
        <taxon>fabids</taxon>
        <taxon>Fabales</taxon>
        <taxon>Fabaceae</taxon>
        <taxon>Caesalpinioideae</taxon>
        <taxon>Cassia clade</taxon>
        <taxon>Senna</taxon>
    </lineage>
</organism>
<gene>
    <name evidence="6" type="ORF">G2W53_028156</name>
</gene>
<comment type="function">
    <text evidence="4">Involved in ubiquitination and subsequent proteasomal degradation of target proteins. Together with CUL1, RBX1 and a F-box protein, it forms a SCF E3 ubiquitin ligase complex. The functional specificity of this complex depends on the type of F-box protein. In the SCF complex, it serves as an adapter that links the F-box protein to CUL1.</text>
</comment>
<dbReference type="AlphaFoldDB" id="A0A834T5I1"/>
<dbReference type="OrthoDB" id="2342932at2759"/>
<evidence type="ECO:0000313" key="6">
    <source>
        <dbReference type="EMBL" id="KAF7814187.1"/>
    </source>
</evidence>
<comment type="subunit">
    <text evidence="4">Part of a SCF (SKP1-cullin-F-box) protein ligase complex.</text>
</comment>
<dbReference type="SUPFAM" id="SSF54695">
    <property type="entry name" value="POZ domain"/>
    <property type="match status" value="1"/>
</dbReference>
<dbReference type="SUPFAM" id="SSF81382">
    <property type="entry name" value="Skp1 dimerisation domain-like"/>
    <property type="match status" value="1"/>
</dbReference>
<keyword evidence="3 4" id="KW-0833">Ubl conjugation pathway</keyword>
<dbReference type="Proteomes" id="UP000634136">
    <property type="component" value="Unassembled WGS sequence"/>
</dbReference>
<protein>
    <recommendedName>
        <fullName evidence="4">SKP1-like protein</fullName>
    </recommendedName>
</protein>
<sequence length="171" mass="19475">MTREIINLQSSDYDTFEVDIAVAMKSELLKRMILSGFANLNVTLRIPGVNSKMMAMVMKYCKKHADHEASARRGNRSPRDVEAIEEWDAEFIKADFYVVLELIRAARFLEIEGLLDLACKSVTLQYLVKDSKGVPVVRGTFNDDDVASSKNDFILEEEEEIRKRMALSHTP</sequence>
<dbReference type="InterPro" id="IPR011333">
    <property type="entry name" value="SKP1/BTB/POZ_sf"/>
</dbReference>
<dbReference type="InterPro" id="IPR001232">
    <property type="entry name" value="SKP1-like"/>
</dbReference>
<evidence type="ECO:0000256" key="1">
    <source>
        <dbReference type="ARBA" id="ARBA00004906"/>
    </source>
</evidence>
<keyword evidence="7" id="KW-1185">Reference proteome</keyword>
<dbReference type="UniPathway" id="UPA00143"/>
<feature type="domain" description="SKP1 component POZ" evidence="5">
    <location>
        <begin position="5"/>
        <end position="65"/>
    </location>
</feature>
<proteinExistence type="inferred from homology"/>
<evidence type="ECO:0000313" key="7">
    <source>
        <dbReference type="Proteomes" id="UP000634136"/>
    </source>
</evidence>
<dbReference type="EMBL" id="JAAIUW010000009">
    <property type="protein sequence ID" value="KAF7814187.1"/>
    <property type="molecule type" value="Genomic_DNA"/>
</dbReference>
<dbReference type="SMART" id="SM00512">
    <property type="entry name" value="Skp1"/>
    <property type="match status" value="1"/>
</dbReference>
<dbReference type="GO" id="GO:0016567">
    <property type="term" value="P:protein ubiquitination"/>
    <property type="evidence" value="ECO:0007669"/>
    <property type="project" value="UniProtKB-UniRule"/>
</dbReference>
<dbReference type="GO" id="GO:0006511">
    <property type="term" value="P:ubiquitin-dependent protein catabolic process"/>
    <property type="evidence" value="ECO:0007669"/>
    <property type="project" value="InterPro"/>
</dbReference>
<dbReference type="InterPro" id="IPR016897">
    <property type="entry name" value="SKP1"/>
</dbReference>
<dbReference type="PANTHER" id="PTHR11165">
    <property type="entry name" value="SKP1"/>
    <property type="match status" value="1"/>
</dbReference>
<dbReference type="InterPro" id="IPR016073">
    <property type="entry name" value="Skp1_comp_POZ"/>
</dbReference>
<evidence type="ECO:0000256" key="2">
    <source>
        <dbReference type="ARBA" id="ARBA00009993"/>
    </source>
</evidence>
<comment type="pathway">
    <text evidence="1 4">Protein modification; protein ubiquitination.</text>
</comment>
<name>A0A834T5I1_9FABA</name>
<evidence type="ECO:0000256" key="3">
    <source>
        <dbReference type="ARBA" id="ARBA00022786"/>
    </source>
</evidence>
<comment type="caution">
    <text evidence="6">The sequence shown here is derived from an EMBL/GenBank/DDBJ whole genome shotgun (WGS) entry which is preliminary data.</text>
</comment>
<comment type="similarity">
    <text evidence="2 4">Belongs to the SKP1 family.</text>
</comment>
<accession>A0A834T5I1</accession>
<dbReference type="PIRSF" id="PIRSF028729">
    <property type="entry name" value="E3_ubiquit_lig_SCF_Skp"/>
    <property type="match status" value="1"/>
</dbReference>
<dbReference type="InterPro" id="IPR036296">
    <property type="entry name" value="SKP1-like_dim_sf"/>
</dbReference>
<evidence type="ECO:0000256" key="4">
    <source>
        <dbReference type="PIRNR" id="PIRNR028729"/>
    </source>
</evidence>
<evidence type="ECO:0000259" key="5">
    <source>
        <dbReference type="Pfam" id="PF03931"/>
    </source>
</evidence>
<dbReference type="Gene3D" id="3.30.710.10">
    <property type="entry name" value="Potassium Channel Kv1.1, Chain A"/>
    <property type="match status" value="1"/>
</dbReference>
<reference evidence="6" key="1">
    <citation type="submission" date="2020-09" db="EMBL/GenBank/DDBJ databases">
        <title>Genome-Enabled Discovery of Anthraquinone Biosynthesis in Senna tora.</title>
        <authorList>
            <person name="Kang S.-H."/>
            <person name="Pandey R.P."/>
            <person name="Lee C.-M."/>
            <person name="Sim J.-S."/>
            <person name="Jeong J.-T."/>
            <person name="Choi B.-S."/>
            <person name="Jung M."/>
            <person name="Ginzburg D."/>
            <person name="Zhao K."/>
            <person name="Won S.Y."/>
            <person name="Oh T.-J."/>
            <person name="Yu Y."/>
            <person name="Kim N.-H."/>
            <person name="Lee O.R."/>
            <person name="Lee T.-H."/>
            <person name="Bashyal P."/>
            <person name="Kim T.-S."/>
            <person name="Lee W.-H."/>
            <person name="Kawkins C."/>
            <person name="Kim C.-K."/>
            <person name="Kim J.S."/>
            <person name="Ahn B.O."/>
            <person name="Rhee S.Y."/>
            <person name="Sohng J.K."/>
        </authorList>
    </citation>
    <scope>NUCLEOTIDE SEQUENCE</scope>
    <source>
        <tissue evidence="6">Leaf</tissue>
    </source>
</reference>
<dbReference type="Pfam" id="PF03931">
    <property type="entry name" value="Skp1_POZ"/>
    <property type="match status" value="1"/>
</dbReference>
<dbReference type="GO" id="GO:0009867">
    <property type="term" value="P:jasmonic acid mediated signaling pathway"/>
    <property type="evidence" value="ECO:0007669"/>
    <property type="project" value="UniProtKB-ARBA"/>
</dbReference>